<dbReference type="STRING" id="273678.RS84_00696"/>
<evidence type="ECO:0000313" key="3">
    <source>
        <dbReference type="Proteomes" id="UP000033900"/>
    </source>
</evidence>
<keyword evidence="3" id="KW-1185">Reference proteome</keyword>
<dbReference type="Gene3D" id="3.40.50.720">
    <property type="entry name" value="NAD(P)-binding Rossmann-like Domain"/>
    <property type="match status" value="1"/>
</dbReference>
<dbReference type="Proteomes" id="UP000033900">
    <property type="component" value="Unassembled WGS sequence"/>
</dbReference>
<dbReference type="InterPro" id="IPR001509">
    <property type="entry name" value="Epimerase_deHydtase"/>
</dbReference>
<dbReference type="GO" id="GO:0004029">
    <property type="term" value="F:aldehyde dehydrogenase (NAD+) activity"/>
    <property type="evidence" value="ECO:0007669"/>
    <property type="project" value="TreeGrafter"/>
</dbReference>
<dbReference type="AlphaFoldDB" id="A0A0M2HQU8"/>
<dbReference type="RefSeq" id="WP_045256342.1">
    <property type="nucleotide sequence ID" value="NZ_JYJB01000005.1"/>
</dbReference>
<feature type="domain" description="NAD-dependent epimerase/dehydratase" evidence="1">
    <location>
        <begin position="3"/>
        <end position="116"/>
    </location>
</feature>
<evidence type="ECO:0000313" key="2">
    <source>
        <dbReference type="EMBL" id="KJL49066.1"/>
    </source>
</evidence>
<dbReference type="InterPro" id="IPR051783">
    <property type="entry name" value="NAD(P)-dependent_oxidoreduct"/>
</dbReference>
<dbReference type="PATRIC" id="fig|273678.4.peg.690"/>
<evidence type="ECO:0000259" key="1">
    <source>
        <dbReference type="Pfam" id="PF01370"/>
    </source>
</evidence>
<organism evidence="2 3">
    <name type="scientific">Microbacterium hydrocarbonoxydans</name>
    <dbReference type="NCBI Taxonomy" id="273678"/>
    <lineage>
        <taxon>Bacteria</taxon>
        <taxon>Bacillati</taxon>
        <taxon>Actinomycetota</taxon>
        <taxon>Actinomycetes</taxon>
        <taxon>Micrococcales</taxon>
        <taxon>Microbacteriaceae</taxon>
        <taxon>Microbacterium</taxon>
    </lineage>
</organism>
<proteinExistence type="predicted"/>
<dbReference type="OrthoDB" id="9787292at2"/>
<dbReference type="EMBL" id="JYJB01000005">
    <property type="protein sequence ID" value="KJL49066.1"/>
    <property type="molecule type" value="Genomic_DNA"/>
</dbReference>
<dbReference type="GO" id="GO:0005737">
    <property type="term" value="C:cytoplasm"/>
    <property type="evidence" value="ECO:0007669"/>
    <property type="project" value="TreeGrafter"/>
</dbReference>
<comment type="caution">
    <text evidence="2">The sequence shown here is derived from an EMBL/GenBank/DDBJ whole genome shotgun (WGS) entry which is preliminary data.</text>
</comment>
<accession>A0A0M2HQU8</accession>
<dbReference type="InterPro" id="IPR036291">
    <property type="entry name" value="NAD(P)-bd_dom_sf"/>
</dbReference>
<reference evidence="2 3" key="1">
    <citation type="submission" date="2015-02" db="EMBL/GenBank/DDBJ databases">
        <title>Draft genome sequences of ten Microbacterium spp. with emphasis on heavy metal contaminated environments.</title>
        <authorList>
            <person name="Corretto E."/>
        </authorList>
    </citation>
    <scope>NUCLEOTIDE SEQUENCE [LARGE SCALE GENOMIC DNA]</scope>
    <source>
        <strain evidence="2 3">SA35</strain>
    </source>
</reference>
<gene>
    <name evidence="2" type="ORF">RS84_00696</name>
</gene>
<dbReference type="PANTHER" id="PTHR48079:SF6">
    <property type="entry name" value="NAD(P)-BINDING DOMAIN-CONTAINING PROTEIN-RELATED"/>
    <property type="match status" value="1"/>
</dbReference>
<dbReference type="SUPFAM" id="SSF51735">
    <property type="entry name" value="NAD(P)-binding Rossmann-fold domains"/>
    <property type="match status" value="1"/>
</dbReference>
<name>A0A0M2HQU8_9MICO</name>
<dbReference type="Pfam" id="PF01370">
    <property type="entry name" value="Epimerase"/>
    <property type="match status" value="1"/>
</dbReference>
<protein>
    <submittedName>
        <fullName evidence="2">NAD dependent epimerase/dehydratase family protein</fullName>
    </submittedName>
</protein>
<dbReference type="PANTHER" id="PTHR48079">
    <property type="entry name" value="PROTEIN YEEZ"/>
    <property type="match status" value="1"/>
</dbReference>
<sequence length="193" mass="20266">MRVFLAGATGVLGRRLLPLLVEKGHEVHALTRSTDKAALVEELGGIPVVCDAFDRAGIVEAVTRIAPDVILHELTDLPDSAADLPARRAANARIRIEGTANLIAAARAAGRPALLAQSVAWTMSDEVGARGVATLEAGILEYGGVVLRYGQFYGPGTYWETEIPAEPRVHLDRAADLTVAALGAPSGIITLTD</sequence>